<proteinExistence type="predicted"/>
<sequence>MKALSIAIVVHVTDLEASLSYYIDVLGFTMDFRFGDYAGLLLDDVLIHLSGPNNEGQKKPPGGAHFCIDLNEIDDYYQLLQRKGTNITVAMADRIYGIRDFAVDDPDGNTIVFGMAI</sequence>
<keyword evidence="3" id="KW-1185">Reference proteome</keyword>
<dbReference type="SUPFAM" id="SSF54593">
    <property type="entry name" value="Glyoxalase/Bleomycin resistance protein/Dihydroxybiphenyl dioxygenase"/>
    <property type="match status" value="1"/>
</dbReference>
<dbReference type="InterPro" id="IPR037523">
    <property type="entry name" value="VOC_core"/>
</dbReference>
<evidence type="ECO:0000313" key="3">
    <source>
        <dbReference type="Proteomes" id="UP001597557"/>
    </source>
</evidence>
<dbReference type="Proteomes" id="UP001597557">
    <property type="component" value="Unassembled WGS sequence"/>
</dbReference>
<evidence type="ECO:0000259" key="1">
    <source>
        <dbReference type="PROSITE" id="PS51819"/>
    </source>
</evidence>
<accession>A0ABW5YGX0</accession>
<feature type="domain" description="VOC" evidence="1">
    <location>
        <begin position="2"/>
        <end position="116"/>
    </location>
</feature>
<dbReference type="RefSeq" id="WP_377188649.1">
    <property type="nucleotide sequence ID" value="NZ_JBHUPD010000004.1"/>
</dbReference>
<dbReference type="PROSITE" id="PS51819">
    <property type="entry name" value="VOC"/>
    <property type="match status" value="1"/>
</dbReference>
<name>A0ABW5YGX0_9SPHI</name>
<dbReference type="InterPro" id="IPR029068">
    <property type="entry name" value="Glyas_Bleomycin-R_OHBP_Dase"/>
</dbReference>
<gene>
    <name evidence="2" type="ORF">ACFS5N_17490</name>
</gene>
<organism evidence="2 3">
    <name type="scientific">Mucilaginibacter ximonensis</name>
    <dbReference type="NCBI Taxonomy" id="538021"/>
    <lineage>
        <taxon>Bacteria</taxon>
        <taxon>Pseudomonadati</taxon>
        <taxon>Bacteroidota</taxon>
        <taxon>Sphingobacteriia</taxon>
        <taxon>Sphingobacteriales</taxon>
        <taxon>Sphingobacteriaceae</taxon>
        <taxon>Mucilaginibacter</taxon>
    </lineage>
</organism>
<dbReference type="InterPro" id="IPR004360">
    <property type="entry name" value="Glyas_Fos-R_dOase_dom"/>
</dbReference>
<dbReference type="Gene3D" id="3.10.180.10">
    <property type="entry name" value="2,3-Dihydroxybiphenyl 1,2-Dioxygenase, domain 1"/>
    <property type="match status" value="1"/>
</dbReference>
<comment type="caution">
    <text evidence="2">The sequence shown here is derived from an EMBL/GenBank/DDBJ whole genome shotgun (WGS) entry which is preliminary data.</text>
</comment>
<protein>
    <submittedName>
        <fullName evidence="2">VOC family protein</fullName>
    </submittedName>
</protein>
<evidence type="ECO:0000313" key="2">
    <source>
        <dbReference type="EMBL" id="MFD2874279.1"/>
    </source>
</evidence>
<reference evidence="3" key="1">
    <citation type="journal article" date="2019" name="Int. J. Syst. Evol. Microbiol.">
        <title>The Global Catalogue of Microorganisms (GCM) 10K type strain sequencing project: providing services to taxonomists for standard genome sequencing and annotation.</title>
        <authorList>
            <consortium name="The Broad Institute Genomics Platform"/>
            <consortium name="The Broad Institute Genome Sequencing Center for Infectious Disease"/>
            <person name="Wu L."/>
            <person name="Ma J."/>
        </authorList>
    </citation>
    <scope>NUCLEOTIDE SEQUENCE [LARGE SCALE GENOMIC DNA]</scope>
    <source>
        <strain evidence="3">KCTC 22437</strain>
    </source>
</reference>
<dbReference type="Pfam" id="PF00903">
    <property type="entry name" value="Glyoxalase"/>
    <property type="match status" value="1"/>
</dbReference>
<dbReference type="EMBL" id="JBHUPD010000004">
    <property type="protein sequence ID" value="MFD2874279.1"/>
    <property type="molecule type" value="Genomic_DNA"/>
</dbReference>